<proteinExistence type="predicted"/>
<evidence type="ECO:0000256" key="1">
    <source>
        <dbReference type="SAM" id="Coils"/>
    </source>
</evidence>
<dbReference type="Proteomes" id="UP000567067">
    <property type="component" value="Unassembled WGS sequence"/>
</dbReference>
<reference evidence="3 4" key="1">
    <citation type="submission" date="2020-08" db="EMBL/GenBank/DDBJ databases">
        <title>Genomic Encyclopedia of Type Strains, Phase III (KMG-III): the genomes of soil and plant-associated and newly described type strains.</title>
        <authorList>
            <person name="Whitman W."/>
        </authorList>
    </citation>
    <scope>NUCLEOTIDE SEQUENCE [LARGE SCALE GENOMIC DNA]</scope>
    <source>
        <strain evidence="3 4">CECT 8693</strain>
    </source>
</reference>
<dbReference type="RefSeq" id="WP_182539453.1">
    <property type="nucleotide sequence ID" value="NZ_JACJIP010000042.1"/>
</dbReference>
<feature type="signal peptide" evidence="2">
    <location>
        <begin position="1"/>
        <end position="23"/>
    </location>
</feature>
<sequence length="212" mass="23837">MKKIASILLSLVLLMSYVTSASAEEGAGSQQEVYNLLEEYGFEVIQGNTKIPITTSVTDIEELEDVLKEFKENIEIEKQTSKEILIPASSESTMKATYNDSHQNTWWCPGNAGWGGTAVTITCNVSYDYSYTFNSNDDPYFTSLSNIKSQLDGIHLYTWVQNNASYNFTKTNYNNDTAKIKVLGYYLLGIEWNGVPIGATMSDEWNCSLRLY</sequence>
<keyword evidence="1" id="KW-0175">Coiled coil</keyword>
<name>A0A7W3XTZ0_9BACL</name>
<gene>
    <name evidence="3" type="ORF">FHR92_004582</name>
</gene>
<evidence type="ECO:0000313" key="4">
    <source>
        <dbReference type="Proteomes" id="UP000567067"/>
    </source>
</evidence>
<evidence type="ECO:0000256" key="2">
    <source>
        <dbReference type="SAM" id="SignalP"/>
    </source>
</evidence>
<protein>
    <submittedName>
        <fullName evidence="3">Uncharacterized protein</fullName>
    </submittedName>
</protein>
<keyword evidence="4" id="KW-1185">Reference proteome</keyword>
<accession>A0A7W3XTZ0</accession>
<organism evidence="3 4">
    <name type="scientific">Fontibacillus solani</name>
    <dbReference type="NCBI Taxonomy" id="1572857"/>
    <lineage>
        <taxon>Bacteria</taxon>
        <taxon>Bacillati</taxon>
        <taxon>Bacillota</taxon>
        <taxon>Bacilli</taxon>
        <taxon>Bacillales</taxon>
        <taxon>Paenibacillaceae</taxon>
        <taxon>Fontibacillus</taxon>
    </lineage>
</organism>
<feature type="coiled-coil region" evidence="1">
    <location>
        <begin position="53"/>
        <end position="80"/>
    </location>
</feature>
<evidence type="ECO:0000313" key="3">
    <source>
        <dbReference type="EMBL" id="MBA9088086.1"/>
    </source>
</evidence>
<keyword evidence="2" id="KW-0732">Signal</keyword>
<comment type="caution">
    <text evidence="3">The sequence shown here is derived from an EMBL/GenBank/DDBJ whole genome shotgun (WGS) entry which is preliminary data.</text>
</comment>
<dbReference type="EMBL" id="JACJIP010000042">
    <property type="protein sequence ID" value="MBA9088086.1"/>
    <property type="molecule type" value="Genomic_DNA"/>
</dbReference>
<feature type="chain" id="PRO_5031127849" evidence="2">
    <location>
        <begin position="24"/>
        <end position="212"/>
    </location>
</feature>
<dbReference type="AlphaFoldDB" id="A0A7W3XTZ0"/>